<reference evidence="2" key="1">
    <citation type="submission" date="2021-01" db="EMBL/GenBank/DDBJ databases">
        <title>Whole genome shotgun sequence of Virgisporangium aurantiacum NBRC 16421.</title>
        <authorList>
            <person name="Komaki H."/>
            <person name="Tamura T."/>
        </authorList>
    </citation>
    <scope>NUCLEOTIDE SEQUENCE</scope>
    <source>
        <strain evidence="2">NBRC 16421</strain>
    </source>
</reference>
<evidence type="ECO:0000256" key="1">
    <source>
        <dbReference type="SAM" id="MobiDB-lite"/>
    </source>
</evidence>
<dbReference type="AlphaFoldDB" id="A0A8J4E6K7"/>
<evidence type="ECO:0000313" key="3">
    <source>
        <dbReference type="Proteomes" id="UP000612585"/>
    </source>
</evidence>
<feature type="region of interest" description="Disordered" evidence="1">
    <location>
        <begin position="31"/>
        <end position="87"/>
    </location>
</feature>
<keyword evidence="3" id="KW-1185">Reference proteome</keyword>
<accession>A0A8J4E6K7</accession>
<proteinExistence type="predicted"/>
<evidence type="ECO:0000313" key="2">
    <source>
        <dbReference type="EMBL" id="GIJ60927.1"/>
    </source>
</evidence>
<organism evidence="2 3">
    <name type="scientific">Virgisporangium aurantiacum</name>
    <dbReference type="NCBI Taxonomy" id="175570"/>
    <lineage>
        <taxon>Bacteria</taxon>
        <taxon>Bacillati</taxon>
        <taxon>Actinomycetota</taxon>
        <taxon>Actinomycetes</taxon>
        <taxon>Micromonosporales</taxon>
        <taxon>Micromonosporaceae</taxon>
        <taxon>Virgisporangium</taxon>
    </lineage>
</organism>
<protein>
    <submittedName>
        <fullName evidence="2">Uncharacterized protein</fullName>
    </submittedName>
</protein>
<comment type="caution">
    <text evidence="2">The sequence shown here is derived from an EMBL/GenBank/DDBJ whole genome shotgun (WGS) entry which is preliminary data.</text>
</comment>
<dbReference type="Proteomes" id="UP000612585">
    <property type="component" value="Unassembled WGS sequence"/>
</dbReference>
<sequence length="101" mass="11123">MRTLTRDAFLDAVLHDDDLLRAEFDAIVAAAWPEPPAPPPPAAPATPGDRPAARPGSPGPWPPKTLRTRLPAPARRWYCRQRSPPDRKGVMLHDLKICDTS</sequence>
<dbReference type="EMBL" id="BOPG01000061">
    <property type="protein sequence ID" value="GIJ60927.1"/>
    <property type="molecule type" value="Genomic_DNA"/>
</dbReference>
<gene>
    <name evidence="2" type="ORF">Vau01_084430</name>
</gene>
<feature type="compositionally biased region" description="Pro residues" evidence="1">
    <location>
        <begin position="33"/>
        <end position="44"/>
    </location>
</feature>
<name>A0A8J4E6K7_9ACTN</name>